<dbReference type="OrthoDB" id="3673741at2759"/>
<evidence type="ECO:0000313" key="2">
    <source>
        <dbReference type="Proteomes" id="UP000799777"/>
    </source>
</evidence>
<proteinExistence type="predicted"/>
<evidence type="ECO:0000313" key="1">
    <source>
        <dbReference type="EMBL" id="KAF2033524.1"/>
    </source>
</evidence>
<dbReference type="EMBL" id="ML978166">
    <property type="protein sequence ID" value="KAF2033524.1"/>
    <property type="molecule type" value="Genomic_DNA"/>
</dbReference>
<accession>A0A9P4LS84</accession>
<gene>
    <name evidence="1" type="ORF">EK21DRAFT_86316</name>
</gene>
<keyword evidence="2" id="KW-1185">Reference proteome</keyword>
<reference evidence="1" key="1">
    <citation type="journal article" date="2020" name="Stud. Mycol.">
        <title>101 Dothideomycetes genomes: a test case for predicting lifestyles and emergence of pathogens.</title>
        <authorList>
            <person name="Haridas S."/>
            <person name="Albert R."/>
            <person name="Binder M."/>
            <person name="Bloem J."/>
            <person name="Labutti K."/>
            <person name="Salamov A."/>
            <person name="Andreopoulos B."/>
            <person name="Baker S."/>
            <person name="Barry K."/>
            <person name="Bills G."/>
            <person name="Bluhm B."/>
            <person name="Cannon C."/>
            <person name="Castanera R."/>
            <person name="Culley D."/>
            <person name="Daum C."/>
            <person name="Ezra D."/>
            <person name="Gonzalez J."/>
            <person name="Henrissat B."/>
            <person name="Kuo A."/>
            <person name="Liang C."/>
            <person name="Lipzen A."/>
            <person name="Lutzoni F."/>
            <person name="Magnuson J."/>
            <person name="Mondo S."/>
            <person name="Nolan M."/>
            <person name="Ohm R."/>
            <person name="Pangilinan J."/>
            <person name="Park H.-J."/>
            <person name="Ramirez L."/>
            <person name="Alfaro M."/>
            <person name="Sun H."/>
            <person name="Tritt A."/>
            <person name="Yoshinaga Y."/>
            <person name="Zwiers L.-H."/>
            <person name="Turgeon B."/>
            <person name="Goodwin S."/>
            <person name="Spatafora J."/>
            <person name="Crous P."/>
            <person name="Grigoriev I."/>
        </authorList>
    </citation>
    <scope>NUCLEOTIDE SEQUENCE</scope>
    <source>
        <strain evidence="1">CBS 110217</strain>
    </source>
</reference>
<sequence length="383" mass="44002">MPYEVLIISRYLNANDRSYEIGLVSQTVGAARWLYSLDTRAALHAVPLVDLIRRLWQHPDIEVQSVHPKGPRHYRYHESPNPSQHRIDIVPEVLNAVTLTLKRDPLGLAKYGRQVEEVLIQRDCKEGRVVFQLPYVGMGSPKRHFSISDDRKTLTWKVGEAQQVTLMTLLREVKWKVFDIISLAPPLNHKHLAGNVTWDLDNSTLSGASLSLSAVCCEGRRSTGPFWMSNYQRLELSASRPDTDFDNFTALKRLWRTYDKHISKSWQFQRFHDYNKHPTLDIVLIFNDDFEIELADLHIDVGELLHNTASVGSISKLTISTRNIDGKFYPRGSVWLEHCIDNALAKLPDALINHPYWQWVSSRPHLSVQMNGLFEIFEASVKS</sequence>
<dbReference type="Proteomes" id="UP000799777">
    <property type="component" value="Unassembled WGS sequence"/>
</dbReference>
<dbReference type="AlphaFoldDB" id="A0A9P4LS84"/>
<organism evidence="1 2">
    <name type="scientific">Setomelanomma holmii</name>
    <dbReference type="NCBI Taxonomy" id="210430"/>
    <lineage>
        <taxon>Eukaryota</taxon>
        <taxon>Fungi</taxon>
        <taxon>Dikarya</taxon>
        <taxon>Ascomycota</taxon>
        <taxon>Pezizomycotina</taxon>
        <taxon>Dothideomycetes</taxon>
        <taxon>Pleosporomycetidae</taxon>
        <taxon>Pleosporales</taxon>
        <taxon>Pleosporineae</taxon>
        <taxon>Phaeosphaeriaceae</taxon>
        <taxon>Setomelanomma</taxon>
    </lineage>
</organism>
<name>A0A9P4LS84_9PLEO</name>
<comment type="caution">
    <text evidence="1">The sequence shown here is derived from an EMBL/GenBank/DDBJ whole genome shotgun (WGS) entry which is preliminary data.</text>
</comment>
<protein>
    <submittedName>
        <fullName evidence="1">Uncharacterized protein</fullName>
    </submittedName>
</protein>